<dbReference type="AlphaFoldDB" id="A0A0G0K5Y0"/>
<keyword evidence="2" id="KW-0436">Ligase</keyword>
<dbReference type="SUPFAM" id="SSF52374">
    <property type="entry name" value="Nucleotidylyl transferase"/>
    <property type="match status" value="1"/>
</dbReference>
<evidence type="ECO:0000256" key="6">
    <source>
        <dbReference type="ARBA" id="ARBA00023146"/>
    </source>
</evidence>
<organism evidence="10 11">
    <name type="scientific">candidate division WS6 bacterium GW2011_GWA2_37_6</name>
    <dbReference type="NCBI Taxonomy" id="1619087"/>
    <lineage>
        <taxon>Bacteria</taxon>
        <taxon>Candidatus Dojkabacteria</taxon>
    </lineage>
</organism>
<dbReference type="PANTHER" id="PTHR42780:SF1">
    <property type="entry name" value="ISOLEUCINE--TRNA LIGASE, CYTOPLASMIC"/>
    <property type="match status" value="1"/>
</dbReference>
<dbReference type="SUPFAM" id="SSF50677">
    <property type="entry name" value="ValRS/IleRS/LeuRS editing domain"/>
    <property type="match status" value="2"/>
</dbReference>
<dbReference type="PRINTS" id="PR00984">
    <property type="entry name" value="TRNASYNTHILE"/>
</dbReference>
<dbReference type="GO" id="GO:0004822">
    <property type="term" value="F:isoleucine-tRNA ligase activity"/>
    <property type="evidence" value="ECO:0007669"/>
    <property type="project" value="UniProtKB-EC"/>
</dbReference>
<protein>
    <recommendedName>
        <fullName evidence="1">isoleucine--tRNA ligase</fullName>
        <ecNumber evidence="1">6.1.1.5</ecNumber>
    </recommendedName>
</protein>
<dbReference type="InterPro" id="IPR033469">
    <property type="entry name" value="CYTH-like_dom_sf"/>
</dbReference>
<sequence>MFGFYSAYNLATHHQIRYNWHIFFKDSVMTSFNPVSPKQNFSELEDNITKFWKEAKIFEKSIEQRSPDDKYVFYDGPPFITGTPHYGSLLPSIAKDVIPRYWTMNGKQVERKWGWDCHGLPIENKVEEKIGLKNRRDIEKFGIGNFIAECYKYTTETSAEWKWYVDKIGRWVDFDNSYKTMDQDYMESVIWVFKQLWDKDLVYKGTRVSLFCTRCGTPVSNFEIAMDNSYADMEDPAVTVKFPIDVKNSPAELLKKNSELNGAAILAWTTTPWTLPSNRALVVDEKETYVIANVQKLNIELERGWLVKELPKDLTKHKSSQITQAYLEDYVDEDGNKPKHARIRKQDNRHTFTLKYFAGDQKEKGQLIEKTEEISKEKYVELIKQASKKIVKTRYYYPLSDKLTAEIDLYKNNLEGLVVAEVEFSNLKIENEFKVPSWFGKEVTDSNGIYPPFIAEMSLEEVNKINEEYVQEPHNYEKEVQVEKVVLAKKRVETVLGDLDYEVLKELKGADLVGLSYTPPFDYFPPNENDMKVYSYKGMVTMEEGTGIVHSAPGFGEIDTEMGEHYGLTLMLAVNDEGKFIDAVKDYAGIYIKKADPIITEDLTKRDLMFKAEKITHRYPFCYRCKTPLIQKAQASWFLKVHELKDKLLETNENINWVPDHLKQGRFKKGIEQAPDWCISRTRYWATPMPVWQCQGEYDKTARVVLVHGNGATSPEDLKT</sequence>
<evidence type="ECO:0000313" key="11">
    <source>
        <dbReference type="Proteomes" id="UP000034852"/>
    </source>
</evidence>
<dbReference type="EMBL" id="LBTH01000010">
    <property type="protein sequence ID" value="KKQ36061.1"/>
    <property type="molecule type" value="Genomic_DNA"/>
</dbReference>
<dbReference type="PANTHER" id="PTHR42780">
    <property type="entry name" value="SOLEUCYL-TRNA SYNTHETASE"/>
    <property type="match status" value="1"/>
</dbReference>
<dbReference type="GO" id="GO:0006428">
    <property type="term" value="P:isoleucyl-tRNA aminoacylation"/>
    <property type="evidence" value="ECO:0007669"/>
    <property type="project" value="InterPro"/>
</dbReference>
<evidence type="ECO:0000256" key="5">
    <source>
        <dbReference type="ARBA" id="ARBA00022917"/>
    </source>
</evidence>
<dbReference type="Proteomes" id="UP000034852">
    <property type="component" value="Unassembled WGS sequence"/>
</dbReference>
<gene>
    <name evidence="10" type="ORF">US52_C0010G0001</name>
</gene>
<name>A0A0G0K5Y0_9BACT</name>
<evidence type="ECO:0000256" key="8">
    <source>
        <dbReference type="ARBA" id="ARBA00048359"/>
    </source>
</evidence>
<dbReference type="SUPFAM" id="SSF55154">
    <property type="entry name" value="CYTH-like phosphatases"/>
    <property type="match status" value="1"/>
</dbReference>
<dbReference type="InterPro" id="IPR014729">
    <property type="entry name" value="Rossmann-like_a/b/a_fold"/>
</dbReference>
<evidence type="ECO:0000259" key="9">
    <source>
        <dbReference type="Pfam" id="PF00133"/>
    </source>
</evidence>
<evidence type="ECO:0000256" key="4">
    <source>
        <dbReference type="ARBA" id="ARBA00022840"/>
    </source>
</evidence>
<dbReference type="Gene3D" id="2.40.320.10">
    <property type="entry name" value="Hypothetical Protein Pfu-838710-001"/>
    <property type="match status" value="1"/>
</dbReference>
<keyword evidence="3" id="KW-0547">Nucleotide-binding</keyword>
<evidence type="ECO:0000256" key="3">
    <source>
        <dbReference type="ARBA" id="ARBA00022741"/>
    </source>
</evidence>
<comment type="catalytic activity">
    <reaction evidence="8">
        <text>tRNA(Ile) + L-isoleucine + ATP = L-isoleucyl-tRNA(Ile) + AMP + diphosphate</text>
        <dbReference type="Rhea" id="RHEA:11060"/>
        <dbReference type="Rhea" id="RHEA-COMP:9666"/>
        <dbReference type="Rhea" id="RHEA-COMP:9695"/>
        <dbReference type="ChEBI" id="CHEBI:30616"/>
        <dbReference type="ChEBI" id="CHEBI:33019"/>
        <dbReference type="ChEBI" id="CHEBI:58045"/>
        <dbReference type="ChEBI" id="CHEBI:78442"/>
        <dbReference type="ChEBI" id="CHEBI:78528"/>
        <dbReference type="ChEBI" id="CHEBI:456215"/>
        <dbReference type="EC" id="6.1.1.5"/>
    </reaction>
</comment>
<feature type="domain" description="Aminoacyl-tRNA synthetase class Ia" evidence="9">
    <location>
        <begin position="48"/>
        <end position="695"/>
    </location>
</feature>
<evidence type="ECO:0000313" key="10">
    <source>
        <dbReference type="EMBL" id="KKQ36061.1"/>
    </source>
</evidence>
<dbReference type="InterPro" id="IPR023586">
    <property type="entry name" value="Ile-tRNA-ligase_type2"/>
</dbReference>
<comment type="function">
    <text evidence="7">Catalyzes the attachment of isoleucine to tRNA(Ile). As IleRS can inadvertently accommodate and process structurally similar amino acids such as valine, to avoid such errors it has two additional distinct tRNA(Ile)-dependent editing activities. One activity is designated as 'pretransfer' editing and involves the hydrolysis of activated Val-AMP. The other activity is designated 'posttransfer' editing and involves deacylation of mischarged Val-tRNA(Ile).</text>
</comment>
<dbReference type="Pfam" id="PF00133">
    <property type="entry name" value="tRNA-synt_1"/>
    <property type="match status" value="1"/>
</dbReference>
<dbReference type="InterPro" id="IPR002300">
    <property type="entry name" value="aa-tRNA-synth_Ia"/>
</dbReference>
<dbReference type="GO" id="GO:0005524">
    <property type="term" value="F:ATP binding"/>
    <property type="evidence" value="ECO:0007669"/>
    <property type="project" value="UniProtKB-KW"/>
</dbReference>
<keyword evidence="4" id="KW-0067">ATP-binding</keyword>
<accession>A0A0G0K5Y0</accession>
<comment type="caution">
    <text evidence="10">The sequence shown here is derived from an EMBL/GenBank/DDBJ whole genome shotgun (WGS) entry which is preliminary data.</text>
</comment>
<feature type="non-terminal residue" evidence="10">
    <location>
        <position position="720"/>
    </location>
</feature>
<evidence type="ECO:0000256" key="1">
    <source>
        <dbReference type="ARBA" id="ARBA00013165"/>
    </source>
</evidence>
<keyword evidence="5" id="KW-0648">Protein biosynthesis</keyword>
<dbReference type="Gene3D" id="3.90.740.10">
    <property type="entry name" value="Valyl/Leucyl/Isoleucyl-tRNA synthetase, editing domain"/>
    <property type="match status" value="1"/>
</dbReference>
<evidence type="ECO:0000256" key="7">
    <source>
        <dbReference type="ARBA" id="ARBA00025217"/>
    </source>
</evidence>
<dbReference type="InterPro" id="IPR009008">
    <property type="entry name" value="Val/Leu/Ile-tRNA-synth_edit"/>
</dbReference>
<evidence type="ECO:0000256" key="2">
    <source>
        <dbReference type="ARBA" id="ARBA00022598"/>
    </source>
</evidence>
<keyword evidence="6 10" id="KW-0030">Aminoacyl-tRNA synthetase</keyword>
<proteinExistence type="predicted"/>
<dbReference type="InterPro" id="IPR002301">
    <property type="entry name" value="Ile-tRNA-ligase"/>
</dbReference>
<dbReference type="GO" id="GO:0002161">
    <property type="term" value="F:aminoacyl-tRNA deacylase activity"/>
    <property type="evidence" value="ECO:0007669"/>
    <property type="project" value="InterPro"/>
</dbReference>
<dbReference type="EC" id="6.1.1.5" evidence="1"/>
<reference evidence="10 11" key="1">
    <citation type="journal article" date="2015" name="Nature">
        <title>rRNA introns, odd ribosomes, and small enigmatic genomes across a large radiation of phyla.</title>
        <authorList>
            <person name="Brown C.T."/>
            <person name="Hug L.A."/>
            <person name="Thomas B.C."/>
            <person name="Sharon I."/>
            <person name="Castelle C.J."/>
            <person name="Singh A."/>
            <person name="Wilkins M.J."/>
            <person name="Williams K.H."/>
            <person name="Banfield J.F."/>
        </authorList>
    </citation>
    <scope>NUCLEOTIDE SEQUENCE [LARGE SCALE GENOMIC DNA]</scope>
</reference>
<dbReference type="Gene3D" id="3.40.50.620">
    <property type="entry name" value="HUPs"/>
    <property type="match status" value="1"/>
</dbReference>